<dbReference type="InterPro" id="IPR024791">
    <property type="entry name" value="Cyt_c/ubiquinol_Oxase_su3"/>
</dbReference>
<gene>
    <name evidence="20" type="primary">cyoC</name>
    <name evidence="20" type="ORF">QC825_14340</name>
</gene>
<comment type="similarity">
    <text evidence="2 17">Belongs to the cytochrome c oxidase subunit 3 family.</text>
</comment>
<feature type="transmembrane region" description="Helical" evidence="18">
    <location>
        <begin position="65"/>
        <end position="88"/>
    </location>
</feature>
<evidence type="ECO:0000256" key="2">
    <source>
        <dbReference type="ARBA" id="ARBA00010581"/>
    </source>
</evidence>
<keyword evidence="10" id="KW-0560">Oxidoreductase</keyword>
<reference evidence="20 21" key="1">
    <citation type="submission" date="2023-04" db="EMBL/GenBank/DDBJ databases">
        <title>A long-awaited taxogenomic arrangement of the family Halomonadaceae.</title>
        <authorList>
            <person name="De La Haba R."/>
            <person name="Chuvochina M."/>
            <person name="Wittouck S."/>
            <person name="Arahal D.R."/>
            <person name="Sanchez-Porro C."/>
            <person name="Hugenholtz P."/>
            <person name="Ventosa A."/>
        </authorList>
    </citation>
    <scope>NUCLEOTIDE SEQUENCE [LARGE SCALE GENOMIC DNA]</scope>
    <source>
        <strain evidence="20 21">DSM 22428</strain>
    </source>
</reference>
<evidence type="ECO:0000256" key="14">
    <source>
        <dbReference type="ARBA" id="ARBA00031884"/>
    </source>
</evidence>
<evidence type="ECO:0000259" key="19">
    <source>
        <dbReference type="PROSITE" id="PS50253"/>
    </source>
</evidence>
<evidence type="ECO:0000256" key="16">
    <source>
        <dbReference type="ARBA" id="ARBA00032717"/>
    </source>
</evidence>
<keyword evidence="5" id="KW-0813">Transport</keyword>
<evidence type="ECO:0000256" key="10">
    <source>
        <dbReference type="ARBA" id="ARBA00023002"/>
    </source>
</evidence>
<feature type="domain" description="Heme-copper oxidase subunit III family profile" evidence="19">
    <location>
        <begin position="1"/>
        <end position="205"/>
    </location>
</feature>
<feature type="transmembrane region" description="Helical" evidence="18">
    <location>
        <begin position="184"/>
        <end position="204"/>
    </location>
</feature>
<dbReference type="EMBL" id="JARWAO010000009">
    <property type="protein sequence ID" value="MDR5897246.1"/>
    <property type="molecule type" value="Genomic_DNA"/>
</dbReference>
<sequence length="206" mass="23042">MSTEAVNNHDAHAHGHEHEHHDASDMKVFGFWVYLMTDCILFATIFATFAVLANSYAGGPTGAEIFELPFVLTETMILLVSSFTFGLASIAGHHGKKSSVLGWLFVTFLLGLSFIIMEIYEFHHLIAEGFGPHNSAFLSAFFTLVGTHGLHVTCGLIWLVVMMVQIKKNGLDTNNNTRMMNLSLFWHFLDIIWIFVFTVVYLLGVL</sequence>
<dbReference type="CDD" id="cd02863">
    <property type="entry name" value="Ubiquinol_oxidase_III"/>
    <property type="match status" value="1"/>
</dbReference>
<dbReference type="InterPro" id="IPR035973">
    <property type="entry name" value="Cyt_c_oxidase_su3-like_sf"/>
</dbReference>
<keyword evidence="21" id="KW-1185">Reference proteome</keyword>
<evidence type="ECO:0000256" key="7">
    <source>
        <dbReference type="ARBA" id="ARBA00022692"/>
    </source>
</evidence>
<dbReference type="InterPro" id="IPR013833">
    <property type="entry name" value="Cyt_c_oxidase_su3_a-hlx"/>
</dbReference>
<dbReference type="SUPFAM" id="SSF81452">
    <property type="entry name" value="Cytochrome c oxidase subunit III-like"/>
    <property type="match status" value="1"/>
</dbReference>
<evidence type="ECO:0000256" key="3">
    <source>
        <dbReference type="ARBA" id="ARBA00011700"/>
    </source>
</evidence>
<evidence type="ECO:0000256" key="18">
    <source>
        <dbReference type="SAM" id="Phobius"/>
    </source>
</evidence>
<proteinExistence type="inferred from homology"/>
<evidence type="ECO:0000256" key="9">
    <source>
        <dbReference type="ARBA" id="ARBA00022989"/>
    </source>
</evidence>
<comment type="caution">
    <text evidence="20">The sequence shown here is derived from an EMBL/GenBank/DDBJ whole genome shotgun (WGS) entry which is preliminary data.</text>
</comment>
<dbReference type="InterPro" id="IPR000298">
    <property type="entry name" value="Cyt_c_oxidase-like_su3"/>
</dbReference>
<keyword evidence="9 18" id="KW-1133">Transmembrane helix</keyword>
<evidence type="ECO:0000256" key="11">
    <source>
        <dbReference type="ARBA" id="ARBA00023136"/>
    </source>
</evidence>
<comment type="function">
    <text evidence="12">Cytochrome bo(3) ubiquinol terminal oxidase is the component of the aerobic respiratory chain of E.coli that predominates when cells are grown at high aeration. Has proton pump activity across the membrane in addition to electron transfer, pumping 2 protons/electron.</text>
</comment>
<evidence type="ECO:0000256" key="1">
    <source>
        <dbReference type="ARBA" id="ARBA00004651"/>
    </source>
</evidence>
<evidence type="ECO:0000256" key="12">
    <source>
        <dbReference type="ARBA" id="ARBA00025694"/>
    </source>
</evidence>
<dbReference type="InterPro" id="IPR014206">
    <property type="entry name" value="Cyt_c_ubiqinol_oxidase_su3"/>
</dbReference>
<organism evidence="20 21">
    <name type="scientific">Larsenimonas suaedae</name>
    <dbReference type="NCBI Taxonomy" id="1851019"/>
    <lineage>
        <taxon>Bacteria</taxon>
        <taxon>Pseudomonadati</taxon>
        <taxon>Pseudomonadota</taxon>
        <taxon>Gammaproteobacteria</taxon>
        <taxon>Oceanospirillales</taxon>
        <taxon>Halomonadaceae</taxon>
        <taxon>Larsenimonas</taxon>
    </lineage>
</organism>
<protein>
    <recommendedName>
        <fullName evidence="4">Cytochrome bo(3) ubiquinol oxidase subunit 3</fullName>
    </recommendedName>
    <alternativeName>
        <fullName evidence="15">Cytochrome o ubiquinol oxidase subunit 3</fullName>
    </alternativeName>
    <alternativeName>
        <fullName evidence="13">Oxidase bo(3) subunit 3</fullName>
    </alternativeName>
    <alternativeName>
        <fullName evidence="16">Ubiquinol oxidase polypeptide III</fullName>
    </alternativeName>
    <alternativeName>
        <fullName evidence="14">Ubiquinol oxidase subunit 3</fullName>
    </alternativeName>
</protein>
<dbReference type="InterPro" id="IPR033946">
    <property type="entry name" value="Ubiquinol_oxase_su3_dom"/>
</dbReference>
<comment type="subcellular location">
    <subcellularLocation>
        <location evidence="1 17">Cell membrane</location>
        <topology evidence="1 17">Multi-pass membrane protein</topology>
    </subcellularLocation>
</comment>
<accession>A0ABU1H0B8</accession>
<evidence type="ECO:0000256" key="17">
    <source>
        <dbReference type="RuleBase" id="RU003376"/>
    </source>
</evidence>
<comment type="subunit">
    <text evidence="3">Heterooctamer of two A chains, two B chains, two C chains and two D chains.</text>
</comment>
<keyword evidence="6" id="KW-1003">Cell membrane</keyword>
<evidence type="ECO:0000256" key="5">
    <source>
        <dbReference type="ARBA" id="ARBA00022448"/>
    </source>
</evidence>
<dbReference type="NCBIfam" id="TIGR02842">
    <property type="entry name" value="CyoC"/>
    <property type="match status" value="1"/>
</dbReference>
<dbReference type="PANTHER" id="PTHR11403">
    <property type="entry name" value="CYTOCHROME C OXIDASE SUBUNIT III"/>
    <property type="match status" value="1"/>
</dbReference>
<dbReference type="Gene3D" id="1.20.120.80">
    <property type="entry name" value="Cytochrome c oxidase, subunit III, four-helix bundle"/>
    <property type="match status" value="1"/>
</dbReference>
<feature type="transmembrane region" description="Helical" evidence="18">
    <location>
        <begin position="140"/>
        <end position="164"/>
    </location>
</feature>
<evidence type="ECO:0000256" key="4">
    <source>
        <dbReference type="ARBA" id="ARBA00014687"/>
    </source>
</evidence>
<evidence type="ECO:0000256" key="8">
    <source>
        <dbReference type="ARBA" id="ARBA00022982"/>
    </source>
</evidence>
<feature type="transmembrane region" description="Helical" evidence="18">
    <location>
        <begin position="100"/>
        <end position="120"/>
    </location>
</feature>
<keyword evidence="11 18" id="KW-0472">Membrane</keyword>
<keyword evidence="8" id="KW-0249">Electron transport</keyword>
<dbReference type="PANTHER" id="PTHR11403:SF2">
    <property type="entry name" value="CYTOCHROME BO(3) UBIQUINOL OXIDASE SUBUNIT 3"/>
    <property type="match status" value="1"/>
</dbReference>
<dbReference type="Proteomes" id="UP001269375">
    <property type="component" value="Unassembled WGS sequence"/>
</dbReference>
<evidence type="ECO:0000256" key="6">
    <source>
        <dbReference type="ARBA" id="ARBA00022475"/>
    </source>
</evidence>
<evidence type="ECO:0000313" key="20">
    <source>
        <dbReference type="EMBL" id="MDR5897246.1"/>
    </source>
</evidence>
<evidence type="ECO:0000256" key="15">
    <source>
        <dbReference type="ARBA" id="ARBA00032189"/>
    </source>
</evidence>
<dbReference type="RefSeq" id="WP_251595280.1">
    <property type="nucleotide sequence ID" value="NZ_JAMLJI010000005.1"/>
</dbReference>
<name>A0ABU1H0B8_9GAMM</name>
<evidence type="ECO:0000256" key="13">
    <source>
        <dbReference type="ARBA" id="ARBA00030072"/>
    </source>
</evidence>
<keyword evidence="7 17" id="KW-0812">Transmembrane</keyword>
<dbReference type="PROSITE" id="PS50253">
    <property type="entry name" value="COX3"/>
    <property type="match status" value="1"/>
</dbReference>
<feature type="transmembrane region" description="Helical" evidence="18">
    <location>
        <begin position="31"/>
        <end position="53"/>
    </location>
</feature>
<evidence type="ECO:0000313" key="21">
    <source>
        <dbReference type="Proteomes" id="UP001269375"/>
    </source>
</evidence>
<dbReference type="Pfam" id="PF00510">
    <property type="entry name" value="COX3"/>
    <property type="match status" value="1"/>
</dbReference>